<dbReference type="InterPro" id="IPR001347">
    <property type="entry name" value="SIS_dom"/>
</dbReference>
<name>A0A6J6HRB8_9ZZZZ</name>
<evidence type="ECO:0000256" key="2">
    <source>
        <dbReference type="ARBA" id="ARBA00023235"/>
    </source>
</evidence>
<dbReference type="GO" id="GO:0004476">
    <property type="term" value="F:mannose-6-phosphate isomerase activity"/>
    <property type="evidence" value="ECO:0007669"/>
    <property type="project" value="InterPro"/>
</dbReference>
<dbReference type="EMBL" id="CAEZSO010000013">
    <property type="protein sequence ID" value="CAB4535789.1"/>
    <property type="molecule type" value="Genomic_DNA"/>
</dbReference>
<evidence type="ECO:0000313" key="5">
    <source>
        <dbReference type="EMBL" id="CAB4615103.1"/>
    </source>
</evidence>
<comment type="similarity">
    <text evidence="1">Belongs to the PGI/PMI family.</text>
</comment>
<organism evidence="5">
    <name type="scientific">freshwater metagenome</name>
    <dbReference type="NCBI Taxonomy" id="449393"/>
    <lineage>
        <taxon>unclassified sequences</taxon>
        <taxon>metagenomes</taxon>
        <taxon>ecological metagenomes</taxon>
    </lineage>
</organism>
<accession>A0A6J6HRB8</accession>
<dbReference type="GO" id="GO:1901135">
    <property type="term" value="P:carbohydrate derivative metabolic process"/>
    <property type="evidence" value="ECO:0007669"/>
    <property type="project" value="InterPro"/>
</dbReference>
<dbReference type="GO" id="GO:0004347">
    <property type="term" value="F:glucose-6-phosphate isomerase activity"/>
    <property type="evidence" value="ECO:0007669"/>
    <property type="project" value="InterPro"/>
</dbReference>
<evidence type="ECO:0000313" key="4">
    <source>
        <dbReference type="EMBL" id="CAB4535789.1"/>
    </source>
</evidence>
<dbReference type="GO" id="GO:0005975">
    <property type="term" value="P:carbohydrate metabolic process"/>
    <property type="evidence" value="ECO:0007669"/>
    <property type="project" value="InterPro"/>
</dbReference>
<dbReference type="GO" id="GO:0097367">
    <property type="term" value="F:carbohydrate derivative binding"/>
    <property type="evidence" value="ECO:0007669"/>
    <property type="project" value="InterPro"/>
</dbReference>
<gene>
    <name evidence="4" type="ORF">UFOPK1446_00129</name>
    <name evidence="5" type="ORF">UFOPK1939_00135</name>
</gene>
<protein>
    <submittedName>
        <fullName evidence="5">Unannotated protein</fullName>
    </submittedName>
</protein>
<dbReference type="PROSITE" id="PS51464">
    <property type="entry name" value="SIS"/>
    <property type="match status" value="1"/>
</dbReference>
<dbReference type="InterPro" id="IPR046348">
    <property type="entry name" value="SIS_dom_sf"/>
</dbReference>
<dbReference type="InterPro" id="IPR019490">
    <property type="entry name" value="Glu6P/Mann6P_isomerase_C"/>
</dbReference>
<proteinExistence type="inferred from homology"/>
<dbReference type="EMBL" id="CAEZVF010000010">
    <property type="protein sequence ID" value="CAB4615103.1"/>
    <property type="molecule type" value="Genomic_DNA"/>
</dbReference>
<dbReference type="AlphaFoldDB" id="A0A6J6HRB8"/>
<evidence type="ECO:0000259" key="3">
    <source>
        <dbReference type="PROSITE" id="PS51464"/>
    </source>
</evidence>
<keyword evidence="2" id="KW-0413">Isomerase</keyword>
<sequence length="381" mass="40260">MIFNDGVLDDAAALAAGDPESMLEAIATGGAQIRRSLLWASENAELFSSLAADGRPRALMVCGIGGSAVAGDIIHAATIAQSPIPVLSHRGYALPAWVGALDVVIAVSCSGETEETLTIFDEAVRRGCRVIAIGSKGSALAKRAEQANTHFVTIDPGGRPPRANLWSLTIPVLRIADALGVANFPVSSLEAIADALDAEALISGPHIDFDQNPAKTLAYSLAGKLPVVWGSTPLGGVAAYRFAAQCAENADYPCLHGELPEPNHNQVVMFDGVLGAQLSSDDDVFSDRLNGESADMALSLFLLRDLDEYDKNRRRAQICVDLATERGISVQEIRTDAEHALARFAALVARIDFATSYLGLGFGINPSDISPIMALKDRISR</sequence>
<feature type="domain" description="SIS" evidence="3">
    <location>
        <begin position="46"/>
        <end position="181"/>
    </location>
</feature>
<dbReference type="Pfam" id="PF10432">
    <property type="entry name" value="bact-PGI_C"/>
    <property type="match status" value="1"/>
</dbReference>
<dbReference type="SUPFAM" id="SSF53697">
    <property type="entry name" value="SIS domain"/>
    <property type="match status" value="1"/>
</dbReference>
<evidence type="ECO:0000256" key="1">
    <source>
        <dbReference type="ARBA" id="ARBA00010523"/>
    </source>
</evidence>
<dbReference type="CDD" id="cd05637">
    <property type="entry name" value="SIS_PGI_PMI_2"/>
    <property type="match status" value="1"/>
</dbReference>
<dbReference type="Gene3D" id="3.40.50.10490">
    <property type="entry name" value="Glucose-6-phosphate isomerase like protein, domain 1"/>
    <property type="match status" value="2"/>
</dbReference>
<reference evidence="5" key="1">
    <citation type="submission" date="2020-05" db="EMBL/GenBank/DDBJ databases">
        <authorList>
            <person name="Chiriac C."/>
            <person name="Salcher M."/>
            <person name="Ghai R."/>
            <person name="Kavagutti S V."/>
        </authorList>
    </citation>
    <scope>NUCLEOTIDE SEQUENCE</scope>
</reference>